<organism evidence="2 3">
    <name type="scientific">Hypsibius exemplaris</name>
    <name type="common">Freshwater tardigrade</name>
    <dbReference type="NCBI Taxonomy" id="2072580"/>
    <lineage>
        <taxon>Eukaryota</taxon>
        <taxon>Metazoa</taxon>
        <taxon>Ecdysozoa</taxon>
        <taxon>Tardigrada</taxon>
        <taxon>Eutardigrada</taxon>
        <taxon>Parachela</taxon>
        <taxon>Hypsibioidea</taxon>
        <taxon>Hypsibiidae</taxon>
        <taxon>Hypsibius</taxon>
    </lineage>
</organism>
<dbReference type="EMBL" id="MTYJ01000045">
    <property type="protein sequence ID" value="OQV18884.1"/>
    <property type="molecule type" value="Genomic_DNA"/>
</dbReference>
<protein>
    <submittedName>
        <fullName evidence="2">Uncharacterized protein</fullName>
    </submittedName>
</protein>
<evidence type="ECO:0000313" key="3">
    <source>
        <dbReference type="Proteomes" id="UP000192578"/>
    </source>
</evidence>
<dbReference type="AlphaFoldDB" id="A0A1W0WUK4"/>
<proteinExistence type="predicted"/>
<evidence type="ECO:0000256" key="1">
    <source>
        <dbReference type="SAM" id="MobiDB-lite"/>
    </source>
</evidence>
<gene>
    <name evidence="2" type="ORF">BV898_07137</name>
</gene>
<accession>A0A1W0WUK4</accession>
<sequence>MLISLLTIVGVSARDEIPVCPEANHIQEVGFFSMLRRAGHYEAVVPVRTAHKFSPDDRGVERRLPDDGEKLLGAGGNEAGTTGAVSETRPETC</sequence>
<feature type="compositionally biased region" description="Basic and acidic residues" evidence="1">
    <location>
        <begin position="54"/>
        <end position="70"/>
    </location>
</feature>
<evidence type="ECO:0000313" key="2">
    <source>
        <dbReference type="EMBL" id="OQV18884.1"/>
    </source>
</evidence>
<dbReference type="Proteomes" id="UP000192578">
    <property type="component" value="Unassembled WGS sequence"/>
</dbReference>
<comment type="caution">
    <text evidence="2">The sequence shown here is derived from an EMBL/GenBank/DDBJ whole genome shotgun (WGS) entry which is preliminary data.</text>
</comment>
<name>A0A1W0WUK4_HYPEX</name>
<keyword evidence="3" id="KW-1185">Reference proteome</keyword>
<reference evidence="3" key="1">
    <citation type="submission" date="2017-01" db="EMBL/GenBank/DDBJ databases">
        <title>Comparative genomics of anhydrobiosis in the tardigrade Hypsibius dujardini.</title>
        <authorList>
            <person name="Yoshida Y."/>
            <person name="Koutsovoulos G."/>
            <person name="Laetsch D."/>
            <person name="Stevens L."/>
            <person name="Kumar S."/>
            <person name="Horikawa D."/>
            <person name="Ishino K."/>
            <person name="Komine S."/>
            <person name="Tomita M."/>
            <person name="Blaxter M."/>
            <person name="Arakawa K."/>
        </authorList>
    </citation>
    <scope>NUCLEOTIDE SEQUENCE [LARGE SCALE GENOMIC DNA]</scope>
    <source>
        <strain evidence="3">Z151</strain>
    </source>
</reference>
<feature type="region of interest" description="Disordered" evidence="1">
    <location>
        <begin position="54"/>
        <end position="93"/>
    </location>
</feature>